<dbReference type="PANTHER" id="PTHR13608:SF3">
    <property type="entry name" value="ARMADILLO-LIKE HELICAL DOMAIN-CONTAINING PROTEIN 3"/>
    <property type="match status" value="1"/>
</dbReference>
<dbReference type="SMART" id="SM01158">
    <property type="entry name" value="DUF1741"/>
    <property type="match status" value="1"/>
</dbReference>
<dbReference type="Proteomes" id="UP000008383">
    <property type="component" value="Unassembled WGS sequence"/>
</dbReference>
<keyword evidence="4" id="KW-0472">Membrane</keyword>
<dbReference type="RefSeq" id="XP_003020915.1">
    <property type="nucleotide sequence ID" value="XM_003020869.1"/>
</dbReference>
<dbReference type="GO" id="GO:0005829">
    <property type="term" value="C:cytosol"/>
    <property type="evidence" value="ECO:0007669"/>
    <property type="project" value="TreeGrafter"/>
</dbReference>
<evidence type="ECO:0000256" key="2">
    <source>
        <dbReference type="ARBA" id="ARBA00022692"/>
    </source>
</evidence>
<evidence type="ECO:0000256" key="3">
    <source>
        <dbReference type="ARBA" id="ARBA00022989"/>
    </source>
</evidence>
<dbReference type="HOGENOM" id="CLU_029861_1_1_1"/>
<dbReference type="GeneID" id="9577736"/>
<feature type="region of interest" description="Disordered" evidence="5">
    <location>
        <begin position="646"/>
        <end position="672"/>
    </location>
</feature>
<evidence type="ECO:0000313" key="7">
    <source>
        <dbReference type="EMBL" id="EFE40297.1"/>
    </source>
</evidence>
<evidence type="ECO:0000256" key="4">
    <source>
        <dbReference type="ARBA" id="ARBA00023136"/>
    </source>
</evidence>
<proteinExistence type="predicted"/>
<evidence type="ECO:0000313" key="8">
    <source>
        <dbReference type="Proteomes" id="UP000008383"/>
    </source>
</evidence>
<evidence type="ECO:0000259" key="6">
    <source>
        <dbReference type="SMART" id="SM01158"/>
    </source>
</evidence>
<protein>
    <recommendedName>
        <fullName evidence="6">Armadillo-like helical domain-containing protein</fullName>
    </recommendedName>
</protein>
<gene>
    <name evidence="7" type="ORF">TRV_04991</name>
</gene>
<dbReference type="AlphaFoldDB" id="D4DCY5"/>
<dbReference type="EMBL" id="ACYE01000253">
    <property type="protein sequence ID" value="EFE40297.1"/>
    <property type="molecule type" value="Genomic_DNA"/>
</dbReference>
<dbReference type="Pfam" id="PF08427">
    <property type="entry name" value="ARMH3_C"/>
    <property type="match status" value="1"/>
</dbReference>
<keyword evidence="2" id="KW-0812">Transmembrane</keyword>
<reference evidence="8" key="1">
    <citation type="journal article" date="2011" name="Genome Biol.">
        <title>Comparative and functional genomics provide insights into the pathogenicity of dermatophytic fungi.</title>
        <authorList>
            <person name="Burmester A."/>
            <person name="Shelest E."/>
            <person name="Gloeckner G."/>
            <person name="Heddergott C."/>
            <person name="Schindler S."/>
            <person name="Staib P."/>
            <person name="Heidel A."/>
            <person name="Felder M."/>
            <person name="Petzold A."/>
            <person name="Szafranski K."/>
            <person name="Feuermann M."/>
            <person name="Pedruzzi I."/>
            <person name="Priebe S."/>
            <person name="Groth M."/>
            <person name="Winkler R."/>
            <person name="Li W."/>
            <person name="Kniemeyer O."/>
            <person name="Schroeckh V."/>
            <person name="Hertweck C."/>
            <person name="Hube B."/>
            <person name="White T.C."/>
            <person name="Platzer M."/>
            <person name="Guthke R."/>
            <person name="Heitman J."/>
            <person name="Woestemeyer J."/>
            <person name="Zipfel P.F."/>
            <person name="Monod M."/>
            <person name="Brakhage A.A."/>
        </authorList>
    </citation>
    <scope>NUCLEOTIDE SEQUENCE [LARGE SCALE GENOMIC DNA]</scope>
    <source>
        <strain evidence="8">HKI 0517</strain>
    </source>
</reference>
<name>D4DCY5_TRIVH</name>
<feature type="domain" description="Armadillo-like helical" evidence="6">
    <location>
        <begin position="472"/>
        <end position="723"/>
    </location>
</feature>
<evidence type="ECO:0000256" key="5">
    <source>
        <dbReference type="SAM" id="MobiDB-lite"/>
    </source>
</evidence>
<evidence type="ECO:0000256" key="1">
    <source>
        <dbReference type="ARBA" id="ARBA00004370"/>
    </source>
</evidence>
<comment type="subcellular location">
    <subcellularLocation>
        <location evidence="1">Membrane</location>
    </subcellularLocation>
</comment>
<dbReference type="InterPro" id="IPR039868">
    <property type="entry name" value="ARMD3-like"/>
</dbReference>
<dbReference type="InterPro" id="IPR013636">
    <property type="entry name" value="ARMH3_C"/>
</dbReference>
<dbReference type="GO" id="GO:0016020">
    <property type="term" value="C:membrane"/>
    <property type="evidence" value="ECO:0007669"/>
    <property type="project" value="UniProtKB-SubCell"/>
</dbReference>
<accession>D4DCY5</accession>
<dbReference type="KEGG" id="tve:TRV_04991"/>
<keyword evidence="3" id="KW-1133">Transmembrane helix</keyword>
<comment type="caution">
    <text evidence="7">The sequence shown here is derived from an EMBL/GenBank/DDBJ whole genome shotgun (WGS) entry which is preliminary data.</text>
</comment>
<organism evidence="7 8">
    <name type="scientific">Trichophyton verrucosum (strain HKI 0517)</name>
    <dbReference type="NCBI Taxonomy" id="663202"/>
    <lineage>
        <taxon>Eukaryota</taxon>
        <taxon>Fungi</taxon>
        <taxon>Dikarya</taxon>
        <taxon>Ascomycota</taxon>
        <taxon>Pezizomycotina</taxon>
        <taxon>Eurotiomycetes</taxon>
        <taxon>Eurotiomycetidae</taxon>
        <taxon>Onygenales</taxon>
        <taxon>Arthrodermataceae</taxon>
        <taxon>Trichophyton</taxon>
    </lineage>
</organism>
<keyword evidence="8" id="KW-1185">Reference proteome</keyword>
<sequence>MLLAALDQSALLSKIKGEHFSINFASKRFEIRQLEDTDLGHAGMHIAVIKTHYKFVARQRCYQNEADQTSDTTMESSPLTQQTRPETFQPKIVKLYETLLFNSDYAHPTEGFWREFFLLQPDRVYLSKMIASISSHDILHLQTLTAFLASALSKKYTNPSSDIIAVLAGLDEVDYICSEFVTVLDSLIRNGSSCKHSNTNIPHLKHLVNYGAVDVRLKAIDTAMAMVGGAYRTGVMSYFIHRDLFPSLMKALLTDSKFIHDSDTHTQVLRPFLLLGLLANYNKFDFQNPYQLRLNDFVNETAIRKVVRGAGVACASLRNSYISVQDDLPEGWNWNTTLSFFSFGFLAPGRRHQSQPLTVEEMKERFKALPSPEAAVLLAIYDFVNANKLFGHTLVTTSAEKRSEEAPFASFLSLTSYLLQHAYRSARVALYAEANLFSLRNLVEDPVICKQICSDENNARVRLCRQRAPHLPLVNGERVLATVIFDILVDTINHNLRRSLDTYLYSHTIIVLFRLLTYASSNKVRFSYHWSELWRALLTLTRFLTTYSMDLMHSPHIQTVTADLIDLITFCISAGDTFLPDPSSYDDLFYKVVEADSVLKRFRDVYKHLSVTSSHSTNSTLSINALISVSTHFHSLLFVADSADASRPGSKSGESTTASSPPPARKKRLSPREVHQIIKEGYSTLSIRANDDLINWEKWRDADWKPQLKRIARTAVEDVTTIISQPEQPNILMATKHTSGG</sequence>
<dbReference type="OrthoDB" id="2012278at2759"/>
<dbReference type="PANTHER" id="PTHR13608">
    <property type="entry name" value="ARMADILLO-LIKE HELICAL DOMAIN-CONTAINING PROTEIN 3"/>
    <property type="match status" value="1"/>
</dbReference>